<dbReference type="InterPro" id="IPR011109">
    <property type="entry name" value="DNA_bind_recombinase_dom"/>
</dbReference>
<evidence type="ECO:0000313" key="5">
    <source>
        <dbReference type="Proteomes" id="UP000190105"/>
    </source>
</evidence>
<gene>
    <name evidence="4" type="ORF">SAMN05443428_101207</name>
</gene>
<dbReference type="GO" id="GO:0003677">
    <property type="term" value="F:DNA binding"/>
    <property type="evidence" value="ECO:0007669"/>
    <property type="project" value="InterPro"/>
</dbReference>
<dbReference type="InterPro" id="IPR036162">
    <property type="entry name" value="Resolvase-like_N_sf"/>
</dbReference>
<feature type="domain" description="Resolvase/invertase-type recombinase catalytic" evidence="2">
    <location>
        <begin position="3"/>
        <end position="148"/>
    </location>
</feature>
<dbReference type="STRING" id="1147123.SAMN05443428_101207"/>
<evidence type="ECO:0000259" key="3">
    <source>
        <dbReference type="PROSITE" id="PS51737"/>
    </source>
</evidence>
<dbReference type="Gene3D" id="3.90.1750.20">
    <property type="entry name" value="Putative Large Serine Recombinase, Chain B, Domain 2"/>
    <property type="match status" value="1"/>
</dbReference>
<dbReference type="Pfam" id="PF07508">
    <property type="entry name" value="Recombinase"/>
    <property type="match status" value="1"/>
</dbReference>
<dbReference type="GO" id="GO:0000150">
    <property type="term" value="F:DNA strand exchange activity"/>
    <property type="evidence" value="ECO:0007669"/>
    <property type="project" value="InterPro"/>
</dbReference>
<dbReference type="Proteomes" id="UP000190105">
    <property type="component" value="Unassembled WGS sequence"/>
</dbReference>
<dbReference type="PROSITE" id="PS51737">
    <property type="entry name" value="RECOMBINASE_DNA_BIND"/>
    <property type="match status" value="1"/>
</dbReference>
<protein>
    <submittedName>
        <fullName evidence="4">Site-specific DNA recombinase</fullName>
    </submittedName>
</protein>
<dbReference type="InterPro" id="IPR025827">
    <property type="entry name" value="Zn_ribbon_recom_dom"/>
</dbReference>
<dbReference type="PROSITE" id="PS51736">
    <property type="entry name" value="RECOMBINASES_3"/>
    <property type="match status" value="1"/>
</dbReference>
<dbReference type="Pfam" id="PF00239">
    <property type="entry name" value="Resolvase"/>
    <property type="match status" value="1"/>
</dbReference>
<dbReference type="OrthoDB" id="9781670at2"/>
<dbReference type="Gene3D" id="3.40.50.1390">
    <property type="entry name" value="Resolvase, N-terminal catalytic domain"/>
    <property type="match status" value="1"/>
</dbReference>
<sequence>MKIAAIYSRKSKYTGKGESIDNQITICKDYLEKIGITDYLIYEDEGFSGKNIKRPEFQRMLKDAKDKKFDTLICYRLDRVSRNIADFAHLIQLLEKYNISFISVSEQFDTSSPMGRAMMYIASVFAQLERETIAERIRDNMLELSKGGRWLGGQSPTGFKSIPINYNDKDGRQKKMFKLEPIKEELEIVQLIFELYLKFKSLSQVEKYLLKNNIKTKKGTDFVKMKIKTILNNPAYVKATKDVFDYLEGMGINVIGEPNGKNGLLLYNKRKGKAEYKDKTLWVCAVAKHEGIIEAKDWLEVQRILEKNKDSAPRLGKSKSGLLSGLIKCAKCKSTMKITYGVLNKKTGEKPYYYACTLKLNSGKTRCDNKNTKGDEVESIVIETLKNLCLDKEKLYNELLKYKESLSSMSPKEEIEILNTQIRQNEKSIDNLTNTLSLTEDSNLAKVLLQKIDALSKENLSLTKKLQELKANNELEVIRKRKIEEFAKSIERFESLFENASLDEKKSLLRDIIKTIYWDGDNEKIEIIYKEAE</sequence>
<proteinExistence type="predicted"/>
<dbReference type="SMART" id="SM00857">
    <property type="entry name" value="Resolvase"/>
    <property type="match status" value="1"/>
</dbReference>
<evidence type="ECO:0000259" key="2">
    <source>
        <dbReference type="PROSITE" id="PS51736"/>
    </source>
</evidence>
<feature type="domain" description="Recombinase" evidence="3">
    <location>
        <begin position="163"/>
        <end position="311"/>
    </location>
</feature>
<keyword evidence="1" id="KW-0175">Coiled coil</keyword>
<keyword evidence="5" id="KW-1185">Reference proteome</keyword>
<dbReference type="RefSeq" id="WP_078695239.1">
    <property type="nucleotide sequence ID" value="NZ_FUYH01000001.1"/>
</dbReference>
<dbReference type="InterPro" id="IPR038109">
    <property type="entry name" value="DNA_bind_recomb_sf"/>
</dbReference>
<reference evidence="5" key="1">
    <citation type="submission" date="2017-02" db="EMBL/GenBank/DDBJ databases">
        <authorList>
            <person name="Varghese N."/>
            <person name="Submissions S."/>
        </authorList>
    </citation>
    <scope>NUCLEOTIDE SEQUENCE [LARGE SCALE GENOMIC DNA]</scope>
    <source>
        <strain evidence="5">USBA 833</strain>
    </source>
</reference>
<evidence type="ECO:0000313" key="4">
    <source>
        <dbReference type="EMBL" id="SKA76514.1"/>
    </source>
</evidence>
<accession>A0A1T4WGQ5</accession>
<dbReference type="CDD" id="cd00338">
    <property type="entry name" value="Ser_Recombinase"/>
    <property type="match status" value="1"/>
</dbReference>
<evidence type="ECO:0000256" key="1">
    <source>
        <dbReference type="SAM" id="Coils"/>
    </source>
</evidence>
<name>A0A1T4WGQ5_9CLOT</name>
<dbReference type="AlphaFoldDB" id="A0A1T4WGQ5"/>
<dbReference type="SUPFAM" id="SSF53041">
    <property type="entry name" value="Resolvase-like"/>
    <property type="match status" value="1"/>
</dbReference>
<dbReference type="EMBL" id="FUYH01000001">
    <property type="protein sequence ID" value="SKA76514.1"/>
    <property type="molecule type" value="Genomic_DNA"/>
</dbReference>
<dbReference type="Pfam" id="PF13408">
    <property type="entry name" value="Zn_ribbon_recom"/>
    <property type="match status" value="1"/>
</dbReference>
<dbReference type="PANTHER" id="PTHR30461">
    <property type="entry name" value="DNA-INVERTASE FROM LAMBDOID PROPHAGE"/>
    <property type="match status" value="1"/>
</dbReference>
<dbReference type="InterPro" id="IPR050639">
    <property type="entry name" value="SSR_resolvase"/>
</dbReference>
<organism evidence="4 5">
    <name type="scientific">Caloramator quimbayensis</name>
    <dbReference type="NCBI Taxonomy" id="1147123"/>
    <lineage>
        <taxon>Bacteria</taxon>
        <taxon>Bacillati</taxon>
        <taxon>Bacillota</taxon>
        <taxon>Clostridia</taxon>
        <taxon>Eubacteriales</taxon>
        <taxon>Clostridiaceae</taxon>
        <taxon>Caloramator</taxon>
    </lineage>
</organism>
<feature type="coiled-coil region" evidence="1">
    <location>
        <begin position="415"/>
        <end position="472"/>
    </location>
</feature>
<dbReference type="InterPro" id="IPR006119">
    <property type="entry name" value="Resolv_N"/>
</dbReference>
<dbReference type="PANTHER" id="PTHR30461:SF23">
    <property type="entry name" value="DNA RECOMBINASE-RELATED"/>
    <property type="match status" value="1"/>
</dbReference>